<reference evidence="1" key="2">
    <citation type="journal article" date="2015" name="Data Brief">
        <title>Shoot transcriptome of the giant reed, Arundo donax.</title>
        <authorList>
            <person name="Barrero R.A."/>
            <person name="Guerrero F.D."/>
            <person name="Moolhuijzen P."/>
            <person name="Goolsby J.A."/>
            <person name="Tidwell J."/>
            <person name="Bellgard S.E."/>
            <person name="Bellgard M.I."/>
        </authorList>
    </citation>
    <scope>NUCLEOTIDE SEQUENCE</scope>
    <source>
        <tissue evidence="1">Shoot tissue taken approximately 20 cm above the soil surface</tissue>
    </source>
</reference>
<dbReference type="AlphaFoldDB" id="A0A0A8XVC6"/>
<protein>
    <submittedName>
        <fullName evidence="1">Uncharacterized protein</fullName>
    </submittedName>
</protein>
<evidence type="ECO:0000313" key="1">
    <source>
        <dbReference type="EMBL" id="JAD16590.1"/>
    </source>
</evidence>
<name>A0A0A8XVC6_ARUDO</name>
<reference evidence="1" key="1">
    <citation type="submission" date="2014-09" db="EMBL/GenBank/DDBJ databases">
        <authorList>
            <person name="Magalhaes I.L.F."/>
            <person name="Oliveira U."/>
            <person name="Santos F.R."/>
            <person name="Vidigal T.H.D.A."/>
            <person name="Brescovit A.D."/>
            <person name="Santos A.J."/>
        </authorList>
    </citation>
    <scope>NUCLEOTIDE SEQUENCE</scope>
    <source>
        <tissue evidence="1">Shoot tissue taken approximately 20 cm above the soil surface</tissue>
    </source>
</reference>
<dbReference type="EMBL" id="GBRH01281305">
    <property type="protein sequence ID" value="JAD16590.1"/>
    <property type="molecule type" value="Transcribed_RNA"/>
</dbReference>
<accession>A0A0A8XVC6</accession>
<organism evidence="1">
    <name type="scientific">Arundo donax</name>
    <name type="common">Giant reed</name>
    <name type="synonym">Donax arundinaceus</name>
    <dbReference type="NCBI Taxonomy" id="35708"/>
    <lineage>
        <taxon>Eukaryota</taxon>
        <taxon>Viridiplantae</taxon>
        <taxon>Streptophyta</taxon>
        <taxon>Embryophyta</taxon>
        <taxon>Tracheophyta</taxon>
        <taxon>Spermatophyta</taxon>
        <taxon>Magnoliopsida</taxon>
        <taxon>Liliopsida</taxon>
        <taxon>Poales</taxon>
        <taxon>Poaceae</taxon>
        <taxon>PACMAD clade</taxon>
        <taxon>Arundinoideae</taxon>
        <taxon>Arundineae</taxon>
        <taxon>Arundo</taxon>
    </lineage>
</organism>
<proteinExistence type="predicted"/>
<sequence>MLLIKGTNLFSGNLHLVLSTPSWALCSISLHSPNFYLSPSHTAKFLSSDLQSLFSFLLLRLHYAHSTLLCKMSCTTSFAISSLHILISPSLY</sequence>